<sequence length="397" mass="44835">MAGQEQQVRVSIPVSALKRAGIDRDDQLQLKVRNDALVLEKIQPRQPQWQQYLIIWPLLVAILSGLASYGYWWFQKVRPVPLTGAQSIGSLTIVAGVVTGAVLFIGFFLKTRNDPENRFSRHIYWRNFPVITIAFIMILAFALVGAFWVLELLFPDVIFDRFTSMLLLVLFTYFADAFMISAALTINARSLSTILTVVIVSGCVISMAANGQRRWWQHNLSFLGTHAAENAWQFNLTLIFSALLMVVLIDYLFVSLSRIYPRTWRTSTLRILLTLTAIDFGAVGLFPNNLTFHWLHDLVAGGLVTLLVLLIVGVRWLLPAVTKDFLWLSYGVGVVLLLLNFGFRWFGYPSLTAFEIQAFAISFGWLLMLFSRLQALVNEDPGLLTIKLEQESAVADN</sequence>
<evidence type="ECO:0000256" key="1">
    <source>
        <dbReference type="SAM" id="Phobius"/>
    </source>
</evidence>
<accession>A0AAD0X8M9</accession>
<reference evidence="2 5" key="2">
    <citation type="submission" date="2018-10" db="EMBL/GenBank/DDBJ databases">
        <title>Genome seuquencing of Lactobacillus species.</title>
        <authorList>
            <person name="Baek C."/>
            <person name="Yi H."/>
        </authorList>
    </citation>
    <scope>NUCLEOTIDE SEQUENCE [LARGE SCALE GENOMIC DNA]</scope>
    <source>
        <strain evidence="2 5">DSM 10667</strain>
    </source>
</reference>
<proteinExistence type="predicted"/>
<keyword evidence="1" id="KW-0812">Transmembrane</keyword>
<evidence type="ECO:0000313" key="4">
    <source>
        <dbReference type="Proteomes" id="UP000236162"/>
    </source>
</evidence>
<feature type="transmembrane region" description="Helical" evidence="1">
    <location>
        <begin position="325"/>
        <end position="346"/>
    </location>
</feature>
<dbReference type="AlphaFoldDB" id="A0AAD0X8M9"/>
<dbReference type="RefSeq" id="WP_021730026.1">
    <property type="nucleotide sequence ID" value="NZ_AVAI01000006.1"/>
</dbReference>
<feature type="transmembrane region" description="Helical" evidence="1">
    <location>
        <begin position="130"/>
        <end position="150"/>
    </location>
</feature>
<feature type="transmembrane region" description="Helical" evidence="1">
    <location>
        <begin position="162"/>
        <end position="184"/>
    </location>
</feature>
<feature type="transmembrane region" description="Helical" evidence="1">
    <location>
        <begin position="352"/>
        <end position="370"/>
    </location>
</feature>
<evidence type="ECO:0000313" key="3">
    <source>
        <dbReference type="EMBL" id="GBF01948.1"/>
    </source>
</evidence>
<name>A0AAD0X8M9_9LACO</name>
<evidence type="ECO:0000313" key="2">
    <source>
        <dbReference type="EMBL" id="AYJ39665.1"/>
    </source>
</evidence>
<keyword evidence="1" id="KW-1133">Transmembrane helix</keyword>
<keyword evidence="1" id="KW-0472">Membrane</keyword>
<dbReference type="EMBL" id="BDOR01000006">
    <property type="protein sequence ID" value="GBF01948.1"/>
    <property type="molecule type" value="Genomic_DNA"/>
</dbReference>
<evidence type="ECO:0000313" key="5">
    <source>
        <dbReference type="Proteomes" id="UP000277896"/>
    </source>
</evidence>
<feature type="transmembrane region" description="Helical" evidence="1">
    <location>
        <begin position="53"/>
        <end position="74"/>
    </location>
</feature>
<feature type="transmembrane region" description="Helical" evidence="1">
    <location>
        <begin position="298"/>
        <end position="318"/>
    </location>
</feature>
<organism evidence="2 5">
    <name type="scientific">Lactiplantibacillus paraplantarum</name>
    <dbReference type="NCBI Taxonomy" id="60520"/>
    <lineage>
        <taxon>Bacteria</taxon>
        <taxon>Bacillati</taxon>
        <taxon>Bacillota</taxon>
        <taxon>Bacilli</taxon>
        <taxon>Lactobacillales</taxon>
        <taxon>Lactobacillaceae</taxon>
        <taxon>Lactiplantibacillus</taxon>
    </lineage>
</organism>
<feature type="transmembrane region" description="Helical" evidence="1">
    <location>
        <begin position="191"/>
        <end position="211"/>
    </location>
</feature>
<dbReference type="Proteomes" id="UP000236162">
    <property type="component" value="Unassembled WGS sequence"/>
</dbReference>
<reference evidence="3 4" key="1">
    <citation type="submission" date="2017-04" db="EMBL/GenBank/DDBJ databases">
        <title>In vitro and in silico characterization of Lactobacillus paraplantarum D2-1, a starter culture for soymilk fermentation.</title>
        <authorList>
            <person name="Endo A."/>
            <person name="Sasaki F."/>
            <person name="Maeno S."/>
            <person name="Kanesaki Y."/>
            <person name="Kubota E."/>
            <person name="Torres G.A."/>
            <person name="Tomita S."/>
            <person name="Nakagawa J."/>
        </authorList>
    </citation>
    <scope>NUCLEOTIDE SEQUENCE [LARGE SCALE GENOMIC DNA]</scope>
    <source>
        <strain evidence="3 4">D2-1</strain>
    </source>
</reference>
<gene>
    <name evidence="2" type="ORF">LP667_13065</name>
    <name evidence="3" type="ORF">LPPLD21_01480</name>
</gene>
<feature type="transmembrane region" description="Helical" evidence="1">
    <location>
        <begin position="268"/>
        <end position="286"/>
    </location>
</feature>
<keyword evidence="4" id="KW-1185">Reference proteome</keyword>
<feature type="transmembrane region" description="Helical" evidence="1">
    <location>
        <begin position="231"/>
        <end position="256"/>
    </location>
</feature>
<feature type="transmembrane region" description="Helical" evidence="1">
    <location>
        <begin position="86"/>
        <end position="109"/>
    </location>
</feature>
<dbReference type="Proteomes" id="UP000277896">
    <property type="component" value="Chromosome"/>
</dbReference>
<dbReference type="EMBL" id="CP032744">
    <property type="protein sequence ID" value="AYJ39665.1"/>
    <property type="molecule type" value="Genomic_DNA"/>
</dbReference>
<protein>
    <submittedName>
        <fullName evidence="2">Uncharacterized protein</fullName>
    </submittedName>
</protein>